<protein>
    <submittedName>
        <fullName evidence="2">Uncharacterized protein</fullName>
    </submittedName>
</protein>
<gene>
    <name evidence="2" type="ORF">VIBNISOn1_970161</name>
</gene>
<feature type="chain" id="PRO_5043584693" evidence="1">
    <location>
        <begin position="19"/>
        <end position="151"/>
    </location>
</feature>
<accession>A0AAV2VZD5</accession>
<dbReference type="AlphaFoldDB" id="A0AAV2VZD5"/>
<reference evidence="2 3" key="1">
    <citation type="journal article" date="2013" name="ISME J.">
        <title>Comparative genomics of pathogenic lineages of Vibrio nigripulchritudo identifies virulence-associated traits.</title>
        <authorList>
            <person name="Goudenege D."/>
            <person name="Labreuche Y."/>
            <person name="Krin E."/>
            <person name="Ansquer D."/>
            <person name="Mangenot S."/>
            <person name="Calteau A."/>
            <person name="Medigue C."/>
            <person name="Mazel D."/>
            <person name="Polz M.F."/>
            <person name="Le Roux F."/>
        </authorList>
    </citation>
    <scope>NUCLEOTIDE SEQUENCE [LARGE SCALE GENOMIC DNA]</scope>
    <source>
        <strain evidence="2 3">SOn1</strain>
    </source>
</reference>
<sequence length="151" mass="16698">MRTLFALLACAMAFQVTAKPNINDMQQCQALLDFLEKKLATPPTQYSKEQVQTAKLGLEEYDAFIQTEIVTPGLLAFNGGDKGKADAMQQQVDAFKSTVVSALDKRYPSQKLVMDHVISLNECTKKAVPSGEELDDLKRSMEALIALVRTQ</sequence>
<keyword evidence="1" id="KW-0732">Signal</keyword>
<dbReference type="EMBL" id="CAOF01000194">
    <property type="protein sequence ID" value="CCO50137.1"/>
    <property type="molecule type" value="Genomic_DNA"/>
</dbReference>
<organism evidence="2 3">
    <name type="scientific">Vibrio nigripulchritudo SOn1</name>
    <dbReference type="NCBI Taxonomy" id="1238450"/>
    <lineage>
        <taxon>Bacteria</taxon>
        <taxon>Pseudomonadati</taxon>
        <taxon>Pseudomonadota</taxon>
        <taxon>Gammaproteobacteria</taxon>
        <taxon>Vibrionales</taxon>
        <taxon>Vibrionaceae</taxon>
        <taxon>Vibrio</taxon>
    </lineage>
</organism>
<dbReference type="GeneID" id="97541593"/>
<evidence type="ECO:0000313" key="3">
    <source>
        <dbReference type="Proteomes" id="UP000018211"/>
    </source>
</evidence>
<dbReference type="Proteomes" id="UP000018211">
    <property type="component" value="Unassembled WGS sequence"/>
</dbReference>
<name>A0AAV2VZD5_9VIBR</name>
<proteinExistence type="predicted"/>
<dbReference type="RefSeq" id="WP_022598199.1">
    <property type="nucleotide sequence ID" value="NZ_LK391965.1"/>
</dbReference>
<evidence type="ECO:0000256" key="1">
    <source>
        <dbReference type="SAM" id="SignalP"/>
    </source>
</evidence>
<evidence type="ECO:0000313" key="2">
    <source>
        <dbReference type="EMBL" id="CCO50137.1"/>
    </source>
</evidence>
<feature type="signal peptide" evidence="1">
    <location>
        <begin position="1"/>
        <end position="18"/>
    </location>
</feature>
<comment type="caution">
    <text evidence="2">The sequence shown here is derived from an EMBL/GenBank/DDBJ whole genome shotgun (WGS) entry which is preliminary data.</text>
</comment>